<dbReference type="EMBL" id="LPWF01000025">
    <property type="protein sequence ID" value="ODR97705.1"/>
    <property type="molecule type" value="Genomic_DNA"/>
</dbReference>
<proteinExistence type="predicted"/>
<organism evidence="2 3">
    <name type="scientific">Methyloceanibacter superfactus</name>
    <dbReference type="NCBI Taxonomy" id="1774969"/>
    <lineage>
        <taxon>Bacteria</taxon>
        <taxon>Pseudomonadati</taxon>
        <taxon>Pseudomonadota</taxon>
        <taxon>Alphaproteobacteria</taxon>
        <taxon>Hyphomicrobiales</taxon>
        <taxon>Hyphomicrobiaceae</taxon>
        <taxon>Methyloceanibacter</taxon>
    </lineage>
</organism>
<dbReference type="OrthoDB" id="9806878at2"/>
<comment type="caution">
    <text evidence="2">The sequence shown here is derived from an EMBL/GenBank/DDBJ whole genome shotgun (WGS) entry which is preliminary data.</text>
</comment>
<evidence type="ECO:0008006" key="4">
    <source>
        <dbReference type="Google" id="ProtNLM"/>
    </source>
</evidence>
<accession>A0A1E3VW07</accession>
<keyword evidence="1" id="KW-0472">Membrane</keyword>
<dbReference type="InterPro" id="IPR021273">
    <property type="entry name" value="DUF2852"/>
</dbReference>
<dbReference type="RefSeq" id="WP_069441792.1">
    <property type="nucleotide sequence ID" value="NZ_LPWF01000025.1"/>
</dbReference>
<feature type="transmembrane region" description="Helical" evidence="1">
    <location>
        <begin position="15"/>
        <end position="39"/>
    </location>
</feature>
<dbReference type="Proteomes" id="UP000094472">
    <property type="component" value="Unassembled WGS sequence"/>
</dbReference>
<gene>
    <name evidence="2" type="ORF">AUC69_11440</name>
</gene>
<protein>
    <recommendedName>
        <fullName evidence="4">DUF2852 domain-containing protein</fullName>
    </recommendedName>
</protein>
<keyword evidence="3" id="KW-1185">Reference proteome</keyword>
<keyword evidence="1" id="KW-1133">Transmembrane helix</keyword>
<dbReference type="STRING" id="1774969.AUC69_11440"/>
<reference evidence="2 3" key="1">
    <citation type="journal article" date="2016" name="Environ. Microbiol.">
        <title>New Methyloceanibacter diversity from North Sea sediments includes methanotroph containing solely the soluble methane monooxygenase.</title>
        <authorList>
            <person name="Vekeman B."/>
            <person name="Kerckhof F.M."/>
            <person name="Cremers G."/>
            <person name="de Vos P."/>
            <person name="Vandamme P."/>
            <person name="Boon N."/>
            <person name="Op den Camp H.J."/>
            <person name="Heylen K."/>
        </authorList>
    </citation>
    <scope>NUCLEOTIDE SEQUENCE [LARGE SCALE GENOMIC DNA]</scope>
    <source>
        <strain evidence="2 3">R-67175</strain>
    </source>
</reference>
<dbReference type="AlphaFoldDB" id="A0A1E3VW07"/>
<name>A0A1E3VW07_9HYPH</name>
<evidence type="ECO:0000313" key="3">
    <source>
        <dbReference type="Proteomes" id="UP000094472"/>
    </source>
</evidence>
<evidence type="ECO:0000256" key="1">
    <source>
        <dbReference type="SAM" id="Phobius"/>
    </source>
</evidence>
<dbReference type="Pfam" id="PF11014">
    <property type="entry name" value="DUF2852"/>
    <property type="match status" value="1"/>
</dbReference>
<keyword evidence="1" id="KW-0812">Transmembrane</keyword>
<sequence>MHLVATLDDYGKPAWIAAMILGFIVWWPVGLGVLAYLIWSGRMGCGHKTAWREYFTNEARRFGGGFGPGGSTGNHAFDDYREATLKRLEEEATEFQSFLKRLRHAKDKAEFDQFMAERGQGGNTPRAV</sequence>
<evidence type="ECO:0000313" key="2">
    <source>
        <dbReference type="EMBL" id="ODR97705.1"/>
    </source>
</evidence>